<dbReference type="EMBL" id="CM039432">
    <property type="protein sequence ID" value="KAI4332048.1"/>
    <property type="molecule type" value="Genomic_DNA"/>
</dbReference>
<dbReference type="Proteomes" id="UP000828941">
    <property type="component" value="Chromosome 7"/>
</dbReference>
<accession>A0ACB9N6N4</accession>
<comment type="caution">
    <text evidence="1">The sequence shown here is derived from an EMBL/GenBank/DDBJ whole genome shotgun (WGS) entry which is preliminary data.</text>
</comment>
<protein>
    <submittedName>
        <fullName evidence="1">Uncharacterized protein</fullName>
    </submittedName>
</protein>
<proteinExistence type="predicted"/>
<name>A0ACB9N6N4_BAUVA</name>
<reference evidence="1 2" key="1">
    <citation type="journal article" date="2022" name="DNA Res.">
        <title>Chromosomal-level genome assembly of the orchid tree Bauhinia variegata (Leguminosae; Cercidoideae) supports the allotetraploid origin hypothesis of Bauhinia.</title>
        <authorList>
            <person name="Zhong Y."/>
            <person name="Chen Y."/>
            <person name="Zheng D."/>
            <person name="Pang J."/>
            <person name="Liu Y."/>
            <person name="Luo S."/>
            <person name="Meng S."/>
            <person name="Qian L."/>
            <person name="Wei D."/>
            <person name="Dai S."/>
            <person name="Zhou R."/>
        </authorList>
    </citation>
    <scope>NUCLEOTIDE SEQUENCE [LARGE SCALE GENOMIC DNA]</scope>
    <source>
        <strain evidence="1">BV-YZ2020</strain>
    </source>
</reference>
<sequence>MTDFLALNYRSGDSSLSFGGDLNSLRAYFIVILHQYITSYRVIVMIVTCFGILPRIYAKTESYGTSLTRGKATRKARALFKSQHPSDIANQRQHFSQQKS</sequence>
<gene>
    <name evidence="1" type="ORF">L6164_016988</name>
</gene>
<keyword evidence="2" id="KW-1185">Reference proteome</keyword>
<organism evidence="1 2">
    <name type="scientific">Bauhinia variegata</name>
    <name type="common">Purple orchid tree</name>
    <name type="synonym">Phanera variegata</name>
    <dbReference type="NCBI Taxonomy" id="167791"/>
    <lineage>
        <taxon>Eukaryota</taxon>
        <taxon>Viridiplantae</taxon>
        <taxon>Streptophyta</taxon>
        <taxon>Embryophyta</taxon>
        <taxon>Tracheophyta</taxon>
        <taxon>Spermatophyta</taxon>
        <taxon>Magnoliopsida</taxon>
        <taxon>eudicotyledons</taxon>
        <taxon>Gunneridae</taxon>
        <taxon>Pentapetalae</taxon>
        <taxon>rosids</taxon>
        <taxon>fabids</taxon>
        <taxon>Fabales</taxon>
        <taxon>Fabaceae</taxon>
        <taxon>Cercidoideae</taxon>
        <taxon>Cercideae</taxon>
        <taxon>Bauhiniinae</taxon>
        <taxon>Bauhinia</taxon>
    </lineage>
</organism>
<evidence type="ECO:0000313" key="2">
    <source>
        <dbReference type="Proteomes" id="UP000828941"/>
    </source>
</evidence>
<evidence type="ECO:0000313" key="1">
    <source>
        <dbReference type="EMBL" id="KAI4332048.1"/>
    </source>
</evidence>